<evidence type="ECO:0000313" key="3">
    <source>
        <dbReference type="Proteomes" id="UP000294813"/>
    </source>
</evidence>
<dbReference type="OrthoDB" id="9788304at2"/>
<accession>A0A4R2RIJ4</accession>
<proteinExistence type="predicted"/>
<dbReference type="EMBL" id="SLXT01000017">
    <property type="protein sequence ID" value="TCP63612.1"/>
    <property type="molecule type" value="Genomic_DNA"/>
</dbReference>
<organism evidence="2 3">
    <name type="scientific">Heliophilum fasciatum</name>
    <dbReference type="NCBI Taxonomy" id="35700"/>
    <lineage>
        <taxon>Bacteria</taxon>
        <taxon>Bacillati</taxon>
        <taxon>Bacillota</taxon>
        <taxon>Clostridia</taxon>
        <taxon>Eubacteriales</taxon>
        <taxon>Heliobacteriaceae</taxon>
        <taxon>Heliophilum</taxon>
    </lineage>
</organism>
<reference evidence="2 3" key="1">
    <citation type="submission" date="2019-03" db="EMBL/GenBank/DDBJ databases">
        <title>Genomic Encyclopedia of Type Strains, Phase IV (KMG-IV): sequencing the most valuable type-strain genomes for metagenomic binning, comparative biology and taxonomic classification.</title>
        <authorList>
            <person name="Goeker M."/>
        </authorList>
    </citation>
    <scope>NUCLEOTIDE SEQUENCE [LARGE SCALE GENOMIC DNA]</scope>
    <source>
        <strain evidence="2 3">DSM 11170</strain>
    </source>
</reference>
<name>A0A4R2RIJ4_9FIRM</name>
<comment type="caution">
    <text evidence="2">The sequence shown here is derived from an EMBL/GenBank/DDBJ whole genome shotgun (WGS) entry which is preliminary data.</text>
</comment>
<gene>
    <name evidence="2" type="ORF">EDD73_11737</name>
</gene>
<evidence type="ECO:0000259" key="1">
    <source>
        <dbReference type="Pfam" id="PF12773"/>
    </source>
</evidence>
<dbReference type="RefSeq" id="WP_131919593.1">
    <property type="nucleotide sequence ID" value="NZ_JAOQNU010000016.1"/>
</dbReference>
<dbReference type="AlphaFoldDB" id="A0A4R2RIJ4"/>
<protein>
    <submittedName>
        <fullName evidence="2">Double zinc ribbon protein</fullName>
    </submittedName>
</protein>
<sequence length="108" mass="11614">MQCTRCQRMIQDDFRFCPHCGTETAPARCPGCGKTTNPDWAACPYCGVALKGAPPRPAAFVPPAAPMPPHPPVHPHPGGTVFGIPVHGRHYSSSAYKRKGFLGRLFSS</sequence>
<keyword evidence="3" id="KW-1185">Reference proteome</keyword>
<feature type="domain" description="DZANK-type" evidence="1">
    <location>
        <begin position="3"/>
        <end position="47"/>
    </location>
</feature>
<dbReference type="Proteomes" id="UP000294813">
    <property type="component" value="Unassembled WGS sequence"/>
</dbReference>
<evidence type="ECO:0000313" key="2">
    <source>
        <dbReference type="EMBL" id="TCP63612.1"/>
    </source>
</evidence>
<dbReference type="Pfam" id="PF12773">
    <property type="entry name" value="DZR"/>
    <property type="match status" value="1"/>
</dbReference>
<dbReference type="InterPro" id="IPR025874">
    <property type="entry name" value="DZR"/>
</dbReference>